<accession>A0A7J8R5B6</accession>
<feature type="non-terminal residue" evidence="1">
    <location>
        <position position="173"/>
    </location>
</feature>
<comment type="caution">
    <text evidence="1">The sequence shown here is derived from an EMBL/GenBank/DDBJ whole genome shotgun (WGS) entry which is preliminary data.</text>
</comment>
<sequence>FALGEEYSNAKLVHKVLRSLLEHFIIKVIVTKDAKDNNSKRIDELIVSLQMFRINKLSEKSKGFERGHNFNKGKKNVAAISNKIPKEKKKRIQCYKCQGYDHTQVGCANALKNKMQLFIAWSDDASTSEHDEDEVHLSNYVAFISKVVTKVSIDLVNYNDSDIESTDYFMDNY</sequence>
<organism evidence="1 2">
    <name type="scientific">Gossypium davidsonii</name>
    <name type="common">Davidson's cotton</name>
    <name type="synonym">Gossypium klotzschianum subsp. davidsonii</name>
    <dbReference type="NCBI Taxonomy" id="34287"/>
    <lineage>
        <taxon>Eukaryota</taxon>
        <taxon>Viridiplantae</taxon>
        <taxon>Streptophyta</taxon>
        <taxon>Embryophyta</taxon>
        <taxon>Tracheophyta</taxon>
        <taxon>Spermatophyta</taxon>
        <taxon>Magnoliopsida</taxon>
        <taxon>eudicotyledons</taxon>
        <taxon>Gunneridae</taxon>
        <taxon>Pentapetalae</taxon>
        <taxon>rosids</taxon>
        <taxon>malvids</taxon>
        <taxon>Malvales</taxon>
        <taxon>Malvaceae</taxon>
        <taxon>Malvoideae</taxon>
        <taxon>Gossypium</taxon>
    </lineage>
</organism>
<gene>
    <name evidence="1" type="ORF">Godav_021151</name>
</gene>
<protein>
    <submittedName>
        <fullName evidence="1">Uncharacterized protein</fullName>
    </submittedName>
</protein>
<dbReference type="Proteomes" id="UP000593561">
    <property type="component" value="Unassembled WGS sequence"/>
</dbReference>
<evidence type="ECO:0000313" key="2">
    <source>
        <dbReference type="Proteomes" id="UP000593561"/>
    </source>
</evidence>
<evidence type="ECO:0000313" key="1">
    <source>
        <dbReference type="EMBL" id="MBA0609018.1"/>
    </source>
</evidence>
<keyword evidence="2" id="KW-1185">Reference proteome</keyword>
<name>A0A7J8R5B6_GOSDV</name>
<dbReference type="EMBL" id="JABFAC010000003">
    <property type="protein sequence ID" value="MBA0609018.1"/>
    <property type="molecule type" value="Genomic_DNA"/>
</dbReference>
<proteinExistence type="predicted"/>
<reference evidence="1 2" key="1">
    <citation type="journal article" date="2019" name="Genome Biol. Evol.">
        <title>Insights into the evolution of the New World diploid cottons (Gossypium, subgenus Houzingenia) based on genome sequencing.</title>
        <authorList>
            <person name="Grover C.E."/>
            <person name="Arick M.A. 2nd"/>
            <person name="Thrash A."/>
            <person name="Conover J.L."/>
            <person name="Sanders W.S."/>
            <person name="Peterson D.G."/>
            <person name="Frelichowski J.E."/>
            <person name="Scheffler J.A."/>
            <person name="Scheffler B.E."/>
            <person name="Wendel J.F."/>
        </authorList>
    </citation>
    <scope>NUCLEOTIDE SEQUENCE [LARGE SCALE GENOMIC DNA]</scope>
    <source>
        <strain evidence="1">27</strain>
        <tissue evidence="1">Leaf</tissue>
    </source>
</reference>
<dbReference type="AlphaFoldDB" id="A0A7J8R5B6"/>